<feature type="transmembrane region" description="Helical" evidence="1">
    <location>
        <begin position="84"/>
        <end position="102"/>
    </location>
</feature>
<dbReference type="KEGG" id="mfc:BRM9_0137"/>
<evidence type="ECO:0000256" key="1">
    <source>
        <dbReference type="SAM" id="Phobius"/>
    </source>
</evidence>
<dbReference type="Pfam" id="PF17647">
    <property type="entry name" value="DUF5518"/>
    <property type="match status" value="1"/>
</dbReference>
<accession>A0A089ZG05</accession>
<dbReference type="STRING" id="2162.BRM9_0137"/>
<name>A0A089ZG05_METFO</name>
<evidence type="ECO:0008006" key="4">
    <source>
        <dbReference type="Google" id="ProtNLM"/>
    </source>
</evidence>
<organism evidence="2 3">
    <name type="scientific">Methanobacterium formicicum</name>
    <dbReference type="NCBI Taxonomy" id="2162"/>
    <lineage>
        <taxon>Archaea</taxon>
        <taxon>Methanobacteriati</taxon>
        <taxon>Methanobacteriota</taxon>
        <taxon>Methanomada group</taxon>
        <taxon>Methanobacteria</taxon>
        <taxon>Methanobacteriales</taxon>
        <taxon>Methanobacteriaceae</taxon>
        <taxon>Methanobacterium</taxon>
    </lineage>
</organism>
<dbReference type="AlphaFoldDB" id="A0A089ZG05"/>
<evidence type="ECO:0000313" key="3">
    <source>
        <dbReference type="Proteomes" id="UP000029661"/>
    </source>
</evidence>
<sequence>MKNSLNLFKDRITKFILFSECTTEGLNMIDQKNIIIGTVLALVLVFLFGLVLPFIGGIIAMIVASIVVGYLVNENVKNGAMHGSVVGFLTGVIYILLIYAIYGFSKEIVSVLITLYLLLIPIYVLLGLGGGIIGSVIKTRRNYVEISEEPGSEEVPPEQTEKKE</sequence>
<evidence type="ECO:0000313" key="2">
    <source>
        <dbReference type="EMBL" id="AIS30968.1"/>
    </source>
</evidence>
<reference evidence="2 3" key="1">
    <citation type="submission" date="2013-12" db="EMBL/GenBank/DDBJ databases">
        <title>The complete genome sequence of Methanobacterium sp. BRM9.</title>
        <authorList>
            <consortium name="Pastoral Greenhouse Gas Research Consortium"/>
            <person name="Kelly W.J."/>
            <person name="Leahy S.C."/>
            <person name="Perry R."/>
            <person name="Li D."/>
            <person name="Altermann E."/>
            <person name="Lambie S.C."/>
            <person name="Attwood G.T."/>
        </authorList>
    </citation>
    <scope>NUCLEOTIDE SEQUENCE [LARGE SCALE GENOMIC DNA]</scope>
    <source>
        <strain evidence="2 3">BRM9</strain>
    </source>
</reference>
<dbReference type="Proteomes" id="UP000029661">
    <property type="component" value="Chromosome"/>
</dbReference>
<keyword evidence="1" id="KW-1133">Transmembrane helix</keyword>
<keyword evidence="1" id="KW-0472">Membrane</keyword>
<feature type="transmembrane region" description="Helical" evidence="1">
    <location>
        <begin position="39"/>
        <end position="72"/>
    </location>
</feature>
<dbReference type="InterPro" id="IPR040493">
    <property type="entry name" value="DUF5518"/>
</dbReference>
<gene>
    <name evidence="2" type="ORF">BRM9_0137</name>
</gene>
<keyword evidence="1" id="KW-0812">Transmembrane</keyword>
<protein>
    <recommendedName>
        <fullName evidence="4">DUF5518 domain-containing protein</fullName>
    </recommendedName>
</protein>
<feature type="transmembrane region" description="Helical" evidence="1">
    <location>
        <begin position="108"/>
        <end position="133"/>
    </location>
</feature>
<proteinExistence type="predicted"/>
<dbReference type="EMBL" id="CP006933">
    <property type="protein sequence ID" value="AIS30968.1"/>
    <property type="molecule type" value="Genomic_DNA"/>
</dbReference>